<name>A0A1Q9AHX9_9HYPH</name>
<accession>A0A1Q9AHX9</accession>
<protein>
    <submittedName>
        <fullName evidence="2">Uncharacterized protein</fullName>
    </submittedName>
</protein>
<organism evidence="2 3">
    <name type="scientific">Xaviernesmea rhizosphaerae</name>
    <dbReference type="NCBI Taxonomy" id="1672749"/>
    <lineage>
        <taxon>Bacteria</taxon>
        <taxon>Pseudomonadati</taxon>
        <taxon>Pseudomonadota</taxon>
        <taxon>Alphaproteobacteria</taxon>
        <taxon>Hyphomicrobiales</taxon>
        <taxon>Rhizobiaceae</taxon>
        <taxon>Rhizobium/Agrobacterium group</taxon>
        <taxon>Xaviernesmea</taxon>
    </lineage>
</organism>
<dbReference type="OrthoDB" id="8404636at2"/>
<dbReference type="EMBL" id="MKIO01000031">
    <property type="protein sequence ID" value="OLP54843.1"/>
    <property type="molecule type" value="Genomic_DNA"/>
</dbReference>
<dbReference type="Proteomes" id="UP000186143">
    <property type="component" value="Unassembled WGS sequence"/>
</dbReference>
<dbReference type="STRING" id="1672749.BJF92_13620"/>
<evidence type="ECO:0000313" key="3">
    <source>
        <dbReference type="Proteomes" id="UP000186143"/>
    </source>
</evidence>
<gene>
    <name evidence="2" type="ORF">BJF92_13620</name>
</gene>
<dbReference type="RefSeq" id="WP_075635403.1">
    <property type="nucleotide sequence ID" value="NZ_MKIO01000031.1"/>
</dbReference>
<evidence type="ECO:0000256" key="1">
    <source>
        <dbReference type="SAM" id="MobiDB-lite"/>
    </source>
</evidence>
<proteinExistence type="predicted"/>
<sequence length="296" mass="33613">MSKLTAHSEFGAAAYQFIRELDVPAHLQIALTPLIMASLIRVHFRFWLAQNVEDAGFIPDPDAQFDHDPQWFQIDGWPEKGGSAEDVLARKWSERARLTMRWYGVHVWHVIDWLTVAEEADHAWRYRLDDDGYPVKLTKCSDLARLVAEATKGLRDRNEKIGGEIVLGPREEERVADLGVGYSLVQMHTPAALRREGYRMHNCLKSGDYGRNLIDQDFSYFSVRNPQDKPVATIEVERNDISQFFGPCNAKPADHLIDLVSPLAGLWQTLSNRAAGRFAADGPGPQNNDNRHVRRV</sequence>
<feature type="region of interest" description="Disordered" evidence="1">
    <location>
        <begin position="277"/>
        <end position="296"/>
    </location>
</feature>
<dbReference type="AlphaFoldDB" id="A0A1Q9AHX9"/>
<evidence type="ECO:0000313" key="2">
    <source>
        <dbReference type="EMBL" id="OLP54843.1"/>
    </source>
</evidence>
<comment type="caution">
    <text evidence="2">The sequence shown here is derived from an EMBL/GenBank/DDBJ whole genome shotgun (WGS) entry which is preliminary data.</text>
</comment>
<reference evidence="2 3" key="1">
    <citation type="submission" date="2016-09" db="EMBL/GenBank/DDBJ databases">
        <title>Rhizobium sp. nov., a novel species isolated from the rice rhizosphere.</title>
        <authorList>
            <person name="Zhao J."/>
            <person name="Zhang X."/>
        </authorList>
    </citation>
    <scope>NUCLEOTIDE SEQUENCE [LARGE SCALE GENOMIC DNA]</scope>
    <source>
        <strain evidence="2 3">MH17</strain>
    </source>
</reference>